<evidence type="ECO:0000256" key="1">
    <source>
        <dbReference type="SAM" id="MobiDB-lite"/>
    </source>
</evidence>
<feature type="region of interest" description="Disordered" evidence="1">
    <location>
        <begin position="91"/>
        <end position="134"/>
    </location>
</feature>
<evidence type="ECO:0008006" key="4">
    <source>
        <dbReference type="Google" id="ProtNLM"/>
    </source>
</evidence>
<dbReference type="AlphaFoldDB" id="A0AAD5VA27"/>
<keyword evidence="3" id="KW-1185">Reference proteome</keyword>
<proteinExistence type="predicted"/>
<organism evidence="2 3">
    <name type="scientific">Meripilus lineatus</name>
    <dbReference type="NCBI Taxonomy" id="2056292"/>
    <lineage>
        <taxon>Eukaryota</taxon>
        <taxon>Fungi</taxon>
        <taxon>Dikarya</taxon>
        <taxon>Basidiomycota</taxon>
        <taxon>Agaricomycotina</taxon>
        <taxon>Agaricomycetes</taxon>
        <taxon>Polyporales</taxon>
        <taxon>Meripilaceae</taxon>
        <taxon>Meripilus</taxon>
    </lineage>
</organism>
<accession>A0AAD5VA27</accession>
<dbReference type="Proteomes" id="UP001212997">
    <property type="component" value="Unassembled WGS sequence"/>
</dbReference>
<dbReference type="EMBL" id="JANAWD010000127">
    <property type="protein sequence ID" value="KAJ3486253.1"/>
    <property type="molecule type" value="Genomic_DNA"/>
</dbReference>
<evidence type="ECO:0000313" key="3">
    <source>
        <dbReference type="Proteomes" id="UP001212997"/>
    </source>
</evidence>
<comment type="caution">
    <text evidence="2">The sequence shown here is derived from an EMBL/GenBank/DDBJ whole genome shotgun (WGS) entry which is preliminary data.</text>
</comment>
<name>A0AAD5VA27_9APHY</name>
<reference evidence="2" key="1">
    <citation type="submission" date="2022-07" db="EMBL/GenBank/DDBJ databases">
        <title>Genome Sequence of Physisporinus lineatus.</title>
        <authorList>
            <person name="Buettner E."/>
        </authorList>
    </citation>
    <scope>NUCLEOTIDE SEQUENCE</scope>
    <source>
        <strain evidence="2">VT162</strain>
    </source>
</reference>
<evidence type="ECO:0000313" key="2">
    <source>
        <dbReference type="EMBL" id="KAJ3486253.1"/>
    </source>
</evidence>
<sequence length="134" mass="14329">MSSKIQDHAPVLPLLSRALHQIRSTPPRIIASPATQPRRAAVALIIRVSPPTNPSTSFTTQPAASTLSEFFNLDWVNAPGAQPEILFLKRDKPDLRTDAGRMSGSGPDSKEAHVAFPGGRTEEGDEGGIEYTGS</sequence>
<gene>
    <name evidence="2" type="ORF">NLI96_g4377</name>
</gene>
<protein>
    <recommendedName>
        <fullName evidence="4">Nudix hydrolase domain-containing protein</fullName>
    </recommendedName>
</protein>